<accession>A0A7U2I061</accession>
<dbReference type="VEuPathDB" id="FungiDB:JI435_409720"/>
<dbReference type="AlphaFoldDB" id="A0A7U2I061"/>
<sequence length="87" mass="9059">MCKQPGQRGCGRRPSAQVPGSDPPGIINCTSAGIAPTAGNGGALTNLAWRPWRSEWNSSEPSGCAAGQPIIAGEWRRGSEGRAVRED</sequence>
<dbReference type="Proteomes" id="UP000663193">
    <property type="component" value="Chromosome 6"/>
</dbReference>
<keyword evidence="3" id="KW-1185">Reference proteome</keyword>
<name>A0A7U2I061_PHANO</name>
<gene>
    <name evidence="2" type="ORF">JI435_409720</name>
</gene>
<evidence type="ECO:0000313" key="2">
    <source>
        <dbReference type="EMBL" id="QRC96869.1"/>
    </source>
</evidence>
<organism evidence="2 3">
    <name type="scientific">Phaeosphaeria nodorum (strain SN15 / ATCC MYA-4574 / FGSC 10173)</name>
    <name type="common">Glume blotch fungus</name>
    <name type="synonym">Parastagonospora nodorum</name>
    <dbReference type="NCBI Taxonomy" id="321614"/>
    <lineage>
        <taxon>Eukaryota</taxon>
        <taxon>Fungi</taxon>
        <taxon>Dikarya</taxon>
        <taxon>Ascomycota</taxon>
        <taxon>Pezizomycotina</taxon>
        <taxon>Dothideomycetes</taxon>
        <taxon>Pleosporomycetidae</taxon>
        <taxon>Pleosporales</taxon>
        <taxon>Pleosporineae</taxon>
        <taxon>Phaeosphaeriaceae</taxon>
        <taxon>Parastagonospora</taxon>
    </lineage>
</organism>
<evidence type="ECO:0000256" key="1">
    <source>
        <dbReference type="SAM" id="MobiDB-lite"/>
    </source>
</evidence>
<feature type="region of interest" description="Disordered" evidence="1">
    <location>
        <begin position="1"/>
        <end position="33"/>
    </location>
</feature>
<reference evidence="3" key="1">
    <citation type="journal article" date="2021" name="BMC Genomics">
        <title>Chromosome-level genome assembly and manually-curated proteome of model necrotroph Parastagonospora nodorum Sn15 reveals a genome-wide trove of candidate effector homologs, and redundancy of virulence-related functions within an accessory chromosome.</title>
        <authorList>
            <person name="Bertazzoni S."/>
            <person name="Jones D.A.B."/>
            <person name="Phan H.T."/>
            <person name="Tan K.-C."/>
            <person name="Hane J.K."/>
        </authorList>
    </citation>
    <scope>NUCLEOTIDE SEQUENCE [LARGE SCALE GENOMIC DNA]</scope>
    <source>
        <strain evidence="3">SN15 / ATCC MYA-4574 / FGSC 10173)</strain>
    </source>
</reference>
<evidence type="ECO:0000313" key="3">
    <source>
        <dbReference type="Proteomes" id="UP000663193"/>
    </source>
</evidence>
<proteinExistence type="predicted"/>
<dbReference type="EMBL" id="CP069028">
    <property type="protein sequence ID" value="QRC96869.1"/>
    <property type="molecule type" value="Genomic_DNA"/>
</dbReference>
<protein>
    <submittedName>
        <fullName evidence="2">Uncharacterized protein</fullName>
    </submittedName>
</protein>